<dbReference type="SUPFAM" id="SSF52047">
    <property type="entry name" value="RNI-like"/>
    <property type="match status" value="1"/>
</dbReference>
<keyword evidence="3" id="KW-1185">Reference proteome</keyword>
<name>A0A8J4Q9S3_9ROSI</name>
<dbReference type="GO" id="GO:0006952">
    <property type="term" value="P:defense response"/>
    <property type="evidence" value="ECO:0007669"/>
    <property type="project" value="UniProtKB-KW"/>
</dbReference>
<protein>
    <submittedName>
        <fullName evidence="2">Uncharacterized protein</fullName>
    </submittedName>
</protein>
<evidence type="ECO:0000313" key="2">
    <source>
        <dbReference type="EMBL" id="KAF3948930.1"/>
    </source>
</evidence>
<dbReference type="Proteomes" id="UP000737018">
    <property type="component" value="Unassembled WGS sequence"/>
</dbReference>
<dbReference type="AlphaFoldDB" id="A0A8J4Q9S3"/>
<comment type="caution">
    <text evidence="2">The sequence shown here is derived from an EMBL/GenBank/DDBJ whole genome shotgun (WGS) entry which is preliminary data.</text>
</comment>
<keyword evidence="1" id="KW-0611">Plant defense</keyword>
<reference evidence="2" key="1">
    <citation type="submission" date="2020-03" db="EMBL/GenBank/DDBJ databases">
        <title>Castanea mollissima Vanexum genome sequencing.</title>
        <authorList>
            <person name="Staton M."/>
        </authorList>
    </citation>
    <scope>NUCLEOTIDE SEQUENCE</scope>
    <source>
        <tissue evidence="2">Leaf</tissue>
    </source>
</reference>
<dbReference type="OrthoDB" id="1752231at2759"/>
<proteinExistence type="predicted"/>
<evidence type="ECO:0000313" key="3">
    <source>
        <dbReference type="Proteomes" id="UP000737018"/>
    </source>
</evidence>
<dbReference type="PANTHER" id="PTHR36766">
    <property type="entry name" value="PLANT BROAD-SPECTRUM MILDEW RESISTANCE PROTEIN RPW8"/>
    <property type="match status" value="1"/>
</dbReference>
<dbReference type="Gene3D" id="3.80.10.10">
    <property type="entry name" value="Ribonuclease Inhibitor"/>
    <property type="match status" value="1"/>
</dbReference>
<dbReference type="EMBL" id="JRKL02006457">
    <property type="protein sequence ID" value="KAF3948930.1"/>
    <property type="molecule type" value="Genomic_DNA"/>
</dbReference>
<sequence>MHDDGMEWRCLICLRELRFRGIPKLKSLPVGLQCISTLKQLTISNCPNLMTLPELTSLEYLEIERCEPNLTSLLEISCLTSLRSLRIEDFPNLITFPESIRNPISLETLSIWISLIWKSNGETTAANGSTSSSATAPPLFHLLHGDNYLKILNKFLGQYGHGINHLDSFKIWEVDAAKVFS</sequence>
<evidence type="ECO:0000256" key="1">
    <source>
        <dbReference type="ARBA" id="ARBA00022821"/>
    </source>
</evidence>
<gene>
    <name evidence="2" type="ORF">CMV_025129</name>
</gene>
<dbReference type="InterPro" id="IPR032675">
    <property type="entry name" value="LRR_dom_sf"/>
</dbReference>
<organism evidence="2 3">
    <name type="scientific">Castanea mollissima</name>
    <name type="common">Chinese chestnut</name>
    <dbReference type="NCBI Taxonomy" id="60419"/>
    <lineage>
        <taxon>Eukaryota</taxon>
        <taxon>Viridiplantae</taxon>
        <taxon>Streptophyta</taxon>
        <taxon>Embryophyta</taxon>
        <taxon>Tracheophyta</taxon>
        <taxon>Spermatophyta</taxon>
        <taxon>Magnoliopsida</taxon>
        <taxon>eudicotyledons</taxon>
        <taxon>Gunneridae</taxon>
        <taxon>Pentapetalae</taxon>
        <taxon>rosids</taxon>
        <taxon>fabids</taxon>
        <taxon>Fagales</taxon>
        <taxon>Fagaceae</taxon>
        <taxon>Castanea</taxon>
    </lineage>
</organism>
<dbReference type="PANTHER" id="PTHR36766:SF70">
    <property type="entry name" value="DISEASE RESISTANCE PROTEIN RGA4"/>
    <property type="match status" value="1"/>
</dbReference>
<accession>A0A8J4Q9S3</accession>